<gene>
    <name evidence="2" type="ORF">JTE90_004699</name>
</gene>
<keyword evidence="3" id="KW-1185">Reference proteome</keyword>
<feature type="region of interest" description="Disordered" evidence="1">
    <location>
        <begin position="52"/>
        <end position="76"/>
    </location>
</feature>
<sequence length="76" mass="8157">MVYFTSSASNAISEREANYLPQWHDGGHSDSQWAPIQERRYIVDLRNGNSSGGRGAAVAMGTGPPRGPAHGTRVVC</sequence>
<accession>A0AAV6UAK0</accession>
<evidence type="ECO:0000256" key="1">
    <source>
        <dbReference type="SAM" id="MobiDB-lite"/>
    </source>
</evidence>
<comment type="caution">
    <text evidence="2">The sequence shown here is derived from an EMBL/GenBank/DDBJ whole genome shotgun (WGS) entry which is preliminary data.</text>
</comment>
<evidence type="ECO:0000313" key="2">
    <source>
        <dbReference type="EMBL" id="KAG8180744.1"/>
    </source>
</evidence>
<dbReference type="EMBL" id="JAFNEN010000553">
    <property type="protein sequence ID" value="KAG8180744.1"/>
    <property type="molecule type" value="Genomic_DNA"/>
</dbReference>
<dbReference type="AlphaFoldDB" id="A0AAV6UAK0"/>
<evidence type="ECO:0000313" key="3">
    <source>
        <dbReference type="Proteomes" id="UP000827092"/>
    </source>
</evidence>
<protein>
    <submittedName>
        <fullName evidence="2">Uncharacterized protein</fullName>
    </submittedName>
</protein>
<dbReference type="Proteomes" id="UP000827092">
    <property type="component" value="Unassembled WGS sequence"/>
</dbReference>
<reference evidence="2 3" key="1">
    <citation type="journal article" date="2022" name="Nat. Ecol. Evol.">
        <title>A masculinizing supergene underlies an exaggerated male reproductive morph in a spider.</title>
        <authorList>
            <person name="Hendrickx F."/>
            <person name="De Corte Z."/>
            <person name="Sonet G."/>
            <person name="Van Belleghem S.M."/>
            <person name="Kostlbacher S."/>
            <person name="Vangestel C."/>
        </authorList>
    </citation>
    <scope>NUCLEOTIDE SEQUENCE [LARGE SCALE GENOMIC DNA]</scope>
    <source>
        <strain evidence="2">W744_W776</strain>
    </source>
</reference>
<proteinExistence type="predicted"/>
<name>A0AAV6UAK0_9ARAC</name>
<organism evidence="2 3">
    <name type="scientific">Oedothorax gibbosus</name>
    <dbReference type="NCBI Taxonomy" id="931172"/>
    <lineage>
        <taxon>Eukaryota</taxon>
        <taxon>Metazoa</taxon>
        <taxon>Ecdysozoa</taxon>
        <taxon>Arthropoda</taxon>
        <taxon>Chelicerata</taxon>
        <taxon>Arachnida</taxon>
        <taxon>Araneae</taxon>
        <taxon>Araneomorphae</taxon>
        <taxon>Entelegynae</taxon>
        <taxon>Araneoidea</taxon>
        <taxon>Linyphiidae</taxon>
        <taxon>Erigoninae</taxon>
        <taxon>Oedothorax</taxon>
    </lineage>
</organism>